<protein>
    <recommendedName>
        <fullName evidence="5">Rhomboid family membrane protein</fullName>
    </recommendedName>
</protein>
<name>A0A3E2HBB2_SCYLI</name>
<comment type="caution">
    <text evidence="3">The sequence shown here is derived from an EMBL/GenBank/DDBJ whole genome shotgun (WGS) entry which is preliminary data.</text>
</comment>
<keyword evidence="2" id="KW-1133">Transmembrane helix</keyword>
<proteinExistence type="predicted"/>
<feature type="non-terminal residue" evidence="3">
    <location>
        <position position="209"/>
    </location>
</feature>
<keyword evidence="2" id="KW-0812">Transmembrane</keyword>
<dbReference type="AlphaFoldDB" id="A0A3E2HBB2"/>
<feature type="transmembrane region" description="Helical" evidence="2">
    <location>
        <begin position="21"/>
        <end position="40"/>
    </location>
</feature>
<feature type="compositionally biased region" description="Basic and acidic residues" evidence="1">
    <location>
        <begin position="196"/>
        <end position="209"/>
    </location>
</feature>
<feature type="non-terminal residue" evidence="3">
    <location>
        <position position="1"/>
    </location>
</feature>
<gene>
    <name evidence="3" type="ORF">B7463_g5594</name>
</gene>
<evidence type="ECO:0000256" key="1">
    <source>
        <dbReference type="SAM" id="MobiDB-lite"/>
    </source>
</evidence>
<evidence type="ECO:0000313" key="3">
    <source>
        <dbReference type="EMBL" id="RFU30705.1"/>
    </source>
</evidence>
<reference evidence="3 4" key="1">
    <citation type="submission" date="2018-05" db="EMBL/GenBank/DDBJ databases">
        <title>Draft genome sequence of Scytalidium lignicola DSM 105466, a ubiquitous saprotrophic fungus.</title>
        <authorList>
            <person name="Buettner E."/>
            <person name="Gebauer A.M."/>
            <person name="Hofrichter M."/>
            <person name="Liers C."/>
            <person name="Kellner H."/>
        </authorList>
    </citation>
    <scope>NUCLEOTIDE SEQUENCE [LARGE SCALE GENOMIC DNA]</scope>
    <source>
        <strain evidence="3 4">DSM 105466</strain>
    </source>
</reference>
<keyword evidence="4" id="KW-1185">Reference proteome</keyword>
<evidence type="ECO:0000313" key="4">
    <source>
        <dbReference type="Proteomes" id="UP000258309"/>
    </source>
</evidence>
<accession>A0A3E2HBB2</accession>
<feature type="region of interest" description="Disordered" evidence="1">
    <location>
        <begin position="188"/>
        <end position="209"/>
    </location>
</feature>
<dbReference type="OMA" id="WMGGESE"/>
<dbReference type="OrthoDB" id="5411041at2759"/>
<keyword evidence="2" id="KW-0472">Membrane</keyword>
<dbReference type="Proteomes" id="UP000258309">
    <property type="component" value="Unassembled WGS sequence"/>
</dbReference>
<evidence type="ECO:0008006" key="5">
    <source>
        <dbReference type="Google" id="ProtNLM"/>
    </source>
</evidence>
<organism evidence="3 4">
    <name type="scientific">Scytalidium lignicola</name>
    <name type="common">Hyphomycete</name>
    <dbReference type="NCBI Taxonomy" id="5539"/>
    <lineage>
        <taxon>Eukaryota</taxon>
        <taxon>Fungi</taxon>
        <taxon>Dikarya</taxon>
        <taxon>Ascomycota</taxon>
        <taxon>Pezizomycotina</taxon>
        <taxon>Leotiomycetes</taxon>
        <taxon>Leotiomycetes incertae sedis</taxon>
        <taxon>Scytalidium</taxon>
    </lineage>
</organism>
<sequence length="209" mass="23506">MSTTPTQQPSPPSKEVSKTQLIHNVSLAAAILCPIIILLPPRKLDSYTILLMSGTFIGCNQLTYEYTGRSILTRVQSTIESTSVGPGSDLPEKAKQTQVRLREEKAAMLRQQAGLSQTEQGQDNSAVLEALRMQEEEKKRTLLQRLWMGSEGPDWKQKRDEKEKKALEEGKGYGDLITEQIWDVWNWGKTEDEGDKEAGEKEGEKSKKK</sequence>
<evidence type="ECO:0000256" key="2">
    <source>
        <dbReference type="SAM" id="Phobius"/>
    </source>
</evidence>
<dbReference type="EMBL" id="NCSJ02000093">
    <property type="protein sequence ID" value="RFU30705.1"/>
    <property type="molecule type" value="Genomic_DNA"/>
</dbReference>